<dbReference type="KEGG" id="tsn:W908_08345"/>
<evidence type="ECO:0000313" key="2">
    <source>
        <dbReference type="EMBL" id="ALE02803.1"/>
    </source>
</evidence>
<feature type="chain" id="PRO_5005804684" evidence="1">
    <location>
        <begin position="20"/>
        <end position="101"/>
    </location>
</feature>
<evidence type="ECO:0000313" key="3">
    <source>
        <dbReference type="Proteomes" id="UP000068905"/>
    </source>
</evidence>
<dbReference type="Proteomes" id="UP000068905">
    <property type="component" value="Chromosome"/>
</dbReference>
<dbReference type="STRING" id="1125411.W908_08345"/>
<gene>
    <name evidence="2" type="ORF">W908_08345</name>
</gene>
<name>A0A0M5KYY4_9GAMM</name>
<reference evidence="2 3" key="1">
    <citation type="journal article" date="2015" name="Genome Announc.">
        <title>Genome Sequence of 'Candidatus Thioglobus singularis' Strain PS1, a Mixotroph from the SUP05 Clade of Marine Gammaproteobacteria.</title>
        <authorList>
            <person name="Marshall K.T."/>
            <person name="Morris R.M."/>
        </authorList>
    </citation>
    <scope>NUCLEOTIDE SEQUENCE [LARGE SCALE GENOMIC DNA]</scope>
    <source>
        <strain evidence="2 3">PS1</strain>
    </source>
</reference>
<proteinExistence type="predicted"/>
<accession>A0A0M5KYY4</accession>
<keyword evidence="3" id="KW-1185">Reference proteome</keyword>
<dbReference type="AlphaFoldDB" id="A0A0M5KYY4"/>
<dbReference type="OrthoDB" id="9977776at2"/>
<evidence type="ECO:0000256" key="1">
    <source>
        <dbReference type="SAM" id="SignalP"/>
    </source>
</evidence>
<sequence>MKKIIILVFSLGFMNTSLANDLSDWTSEDLCRWVDSVSIPDPISQEIDLREVICYENQESSQYALETPAYNEYGTVFPSPVIKEKKKSSGLRFIFNYKITL</sequence>
<dbReference type="RefSeq" id="WP_053820695.1">
    <property type="nucleotide sequence ID" value="NZ_CP006911.1"/>
</dbReference>
<dbReference type="EMBL" id="CP006911">
    <property type="protein sequence ID" value="ALE02803.1"/>
    <property type="molecule type" value="Genomic_DNA"/>
</dbReference>
<feature type="signal peptide" evidence="1">
    <location>
        <begin position="1"/>
        <end position="19"/>
    </location>
</feature>
<keyword evidence="1" id="KW-0732">Signal</keyword>
<protein>
    <submittedName>
        <fullName evidence="2">Uncharacterized protein</fullName>
    </submittedName>
</protein>
<organism evidence="2 3">
    <name type="scientific">Candidatus Pseudothioglobus singularis PS1</name>
    <dbReference type="NCBI Taxonomy" id="1125411"/>
    <lineage>
        <taxon>Bacteria</taxon>
        <taxon>Pseudomonadati</taxon>
        <taxon>Pseudomonadota</taxon>
        <taxon>Gammaproteobacteria</taxon>
        <taxon>Candidatus Pseudothioglobaceae</taxon>
        <taxon>Candidatus Pseudothioglobus</taxon>
    </lineage>
</organism>